<name>A0AAP0NRL7_9MAGN</name>
<keyword evidence="2" id="KW-1185">Reference proteome</keyword>
<dbReference type="Pfam" id="PF06881">
    <property type="entry name" value="Elongin_A"/>
    <property type="match status" value="1"/>
</dbReference>
<dbReference type="Proteomes" id="UP001417504">
    <property type="component" value="Unassembled WGS sequence"/>
</dbReference>
<dbReference type="Gene3D" id="6.10.250.3180">
    <property type="match status" value="1"/>
</dbReference>
<gene>
    <name evidence="1" type="ORF">Sjap_015700</name>
</gene>
<dbReference type="GO" id="GO:0070449">
    <property type="term" value="C:elongin complex"/>
    <property type="evidence" value="ECO:0007669"/>
    <property type="project" value="InterPro"/>
</dbReference>
<sequence length="83" mass="9536">MWGKKIPTLLELCIQTAIDNVRYLGDVGETDIDLLKDILPHCTVDHLMHIENSTEAKQRDVDEAQNRAVDRFKQRFGNEVVSK</sequence>
<dbReference type="PANTHER" id="PTHR47543">
    <property type="entry name" value="OS08G0169600 PROTEIN"/>
    <property type="match status" value="1"/>
</dbReference>
<evidence type="ECO:0000313" key="2">
    <source>
        <dbReference type="Proteomes" id="UP001417504"/>
    </source>
</evidence>
<dbReference type="EMBL" id="JBBNAE010000006">
    <property type="protein sequence ID" value="KAK9116753.1"/>
    <property type="molecule type" value="Genomic_DNA"/>
</dbReference>
<proteinExistence type="predicted"/>
<accession>A0AAP0NRL7</accession>
<dbReference type="PANTHER" id="PTHR47543:SF2">
    <property type="entry name" value="RNA POLYMERASE II TRANSCRIPTION FACTOR SIII SUBUNIT A"/>
    <property type="match status" value="1"/>
</dbReference>
<evidence type="ECO:0000313" key="1">
    <source>
        <dbReference type="EMBL" id="KAK9116753.1"/>
    </source>
</evidence>
<reference evidence="1 2" key="1">
    <citation type="submission" date="2024-01" db="EMBL/GenBank/DDBJ databases">
        <title>Genome assemblies of Stephania.</title>
        <authorList>
            <person name="Yang L."/>
        </authorList>
    </citation>
    <scope>NUCLEOTIDE SEQUENCE [LARGE SCALE GENOMIC DNA]</scope>
    <source>
        <strain evidence="1">QJT</strain>
        <tissue evidence="1">Leaf</tissue>
    </source>
</reference>
<dbReference type="AlphaFoldDB" id="A0AAP0NRL7"/>
<organism evidence="1 2">
    <name type="scientific">Stephania japonica</name>
    <dbReference type="NCBI Taxonomy" id="461633"/>
    <lineage>
        <taxon>Eukaryota</taxon>
        <taxon>Viridiplantae</taxon>
        <taxon>Streptophyta</taxon>
        <taxon>Embryophyta</taxon>
        <taxon>Tracheophyta</taxon>
        <taxon>Spermatophyta</taxon>
        <taxon>Magnoliopsida</taxon>
        <taxon>Ranunculales</taxon>
        <taxon>Menispermaceae</taxon>
        <taxon>Menispermoideae</taxon>
        <taxon>Cissampelideae</taxon>
        <taxon>Stephania</taxon>
    </lineage>
</organism>
<comment type="caution">
    <text evidence="1">The sequence shown here is derived from an EMBL/GenBank/DDBJ whole genome shotgun (WGS) entry which is preliminary data.</text>
</comment>
<dbReference type="GO" id="GO:0006368">
    <property type="term" value="P:transcription elongation by RNA polymerase II"/>
    <property type="evidence" value="ECO:0007669"/>
    <property type="project" value="InterPro"/>
</dbReference>
<protein>
    <submittedName>
        <fullName evidence="1">Uncharacterized protein</fullName>
    </submittedName>
</protein>
<dbReference type="InterPro" id="IPR010684">
    <property type="entry name" value="RNA_pol_II_trans_fac_SIII_A"/>
</dbReference>